<gene>
    <name evidence="1" type="ORF">RC74_11530</name>
</gene>
<proteinExistence type="predicted"/>
<protein>
    <submittedName>
        <fullName evidence="1">Uncharacterized protein</fullName>
    </submittedName>
</protein>
<evidence type="ECO:0000313" key="2">
    <source>
        <dbReference type="Proteomes" id="UP000070371"/>
    </source>
</evidence>
<dbReference type="Proteomes" id="UP000070371">
    <property type="component" value="Chromosome"/>
</dbReference>
<name>A0A126V0G4_9RHOB</name>
<reference evidence="1 2" key="1">
    <citation type="submission" date="2016-02" db="EMBL/GenBank/DDBJ databases">
        <title>Complete genome sequence of Halocynthiibacter arcticus PAMC 20958t from arctic marine sediment.</title>
        <authorList>
            <person name="Lee Y.M."/>
            <person name="Baek K."/>
            <person name="Lee H.K."/>
            <person name="Shin S.C."/>
        </authorList>
    </citation>
    <scope>NUCLEOTIDE SEQUENCE [LARGE SCALE GENOMIC DNA]</scope>
    <source>
        <strain evidence="1">PAMC 20958</strain>
    </source>
</reference>
<sequence>MALIIDGQLVAQQSMRGMKAIKELPLVARRSITFDRGTEFVSWPHLHLDEGHVHVHILAMNTADRKLDANKLHAGKVAAAVHRDESVSGAIPSLPNQS</sequence>
<evidence type="ECO:0000313" key="1">
    <source>
        <dbReference type="EMBL" id="AML51812.1"/>
    </source>
</evidence>
<accession>A0A126V0G4</accession>
<dbReference type="EMBL" id="CP014327">
    <property type="protein sequence ID" value="AML51812.1"/>
    <property type="molecule type" value="Genomic_DNA"/>
</dbReference>
<dbReference type="AlphaFoldDB" id="A0A126V0G4"/>
<dbReference type="KEGG" id="hat:RC74_11530"/>
<keyword evidence="2" id="KW-1185">Reference proteome</keyword>
<organism evidence="1 2">
    <name type="scientific">Falsihalocynthiibacter arcticus</name>
    <dbReference type="NCBI Taxonomy" id="1579316"/>
    <lineage>
        <taxon>Bacteria</taxon>
        <taxon>Pseudomonadati</taxon>
        <taxon>Pseudomonadota</taxon>
        <taxon>Alphaproteobacteria</taxon>
        <taxon>Rhodobacterales</taxon>
        <taxon>Roseobacteraceae</taxon>
        <taxon>Falsihalocynthiibacter</taxon>
    </lineage>
</organism>